<dbReference type="InterPro" id="IPR036865">
    <property type="entry name" value="CRAL-TRIO_dom_sf"/>
</dbReference>
<evidence type="ECO:0000256" key="1">
    <source>
        <dbReference type="SAM" id="Phobius"/>
    </source>
</evidence>
<feature type="non-terminal residue" evidence="2">
    <location>
        <position position="1"/>
    </location>
</feature>
<accession>A0A813EC21</accession>
<comment type="caution">
    <text evidence="2">The sequence shown here is derived from an EMBL/GenBank/DDBJ whole genome shotgun (WGS) entry which is preliminary data.</text>
</comment>
<protein>
    <submittedName>
        <fullName evidence="2">Uncharacterized protein</fullName>
    </submittedName>
</protein>
<name>A0A813EC21_POLGL</name>
<keyword evidence="1" id="KW-0472">Membrane</keyword>
<keyword evidence="1" id="KW-0812">Transmembrane</keyword>
<proteinExistence type="predicted"/>
<evidence type="ECO:0000313" key="2">
    <source>
        <dbReference type="EMBL" id="CAE8598660.1"/>
    </source>
</evidence>
<keyword evidence="1" id="KW-1133">Transmembrane helix</keyword>
<dbReference type="Proteomes" id="UP000654075">
    <property type="component" value="Unassembled WGS sequence"/>
</dbReference>
<evidence type="ECO:0000313" key="3">
    <source>
        <dbReference type="Proteomes" id="UP000654075"/>
    </source>
</evidence>
<organism evidence="2 3">
    <name type="scientific">Polarella glacialis</name>
    <name type="common">Dinoflagellate</name>
    <dbReference type="NCBI Taxonomy" id="89957"/>
    <lineage>
        <taxon>Eukaryota</taxon>
        <taxon>Sar</taxon>
        <taxon>Alveolata</taxon>
        <taxon>Dinophyceae</taxon>
        <taxon>Suessiales</taxon>
        <taxon>Suessiaceae</taxon>
        <taxon>Polarella</taxon>
    </lineage>
</organism>
<dbReference type="AlphaFoldDB" id="A0A813EC21"/>
<dbReference type="EMBL" id="CAJNNV010010476">
    <property type="protein sequence ID" value="CAE8598660.1"/>
    <property type="molecule type" value="Genomic_DNA"/>
</dbReference>
<feature type="transmembrane region" description="Helical" evidence="1">
    <location>
        <begin position="141"/>
        <end position="166"/>
    </location>
</feature>
<keyword evidence="3" id="KW-1185">Reference proteome</keyword>
<reference evidence="2" key="1">
    <citation type="submission" date="2021-02" db="EMBL/GenBank/DDBJ databases">
        <authorList>
            <person name="Dougan E. K."/>
            <person name="Rhodes N."/>
            <person name="Thang M."/>
            <person name="Chan C."/>
        </authorList>
    </citation>
    <scope>NUCLEOTIDE SEQUENCE</scope>
</reference>
<dbReference type="Gene3D" id="3.40.525.10">
    <property type="entry name" value="CRAL-TRIO lipid binding domain"/>
    <property type="match status" value="1"/>
</dbReference>
<gene>
    <name evidence="2" type="ORF">PGLA1383_LOCUS17062</name>
</gene>
<sequence length="167" mass="17884">MGQENEEEPSPLKEAPAPMVQELVRLLEERGLPGPTQLSSAECAEDFAVRLLAARRDSLEKALALATSDEDWRRDLNLSSYASKHDPREILGGVDPAVLQSIFPHFTQGQDREGRPVVYKTFGAALVISELVKSVSISDCAVVLVVVVVVAVVAVAVVVVAVAVVVV</sequence>